<keyword evidence="7" id="KW-1185">Reference proteome</keyword>
<evidence type="ECO:0000256" key="1">
    <source>
        <dbReference type="ARBA" id="ARBA00022723"/>
    </source>
</evidence>
<evidence type="ECO:0000256" key="4">
    <source>
        <dbReference type="PROSITE-ProRule" id="PRU00134"/>
    </source>
</evidence>
<feature type="domain" description="MYND-type" evidence="5">
    <location>
        <begin position="33"/>
        <end position="71"/>
    </location>
</feature>
<accession>E9G4H6</accession>
<proteinExistence type="predicted"/>
<protein>
    <recommendedName>
        <fullName evidence="5">MYND-type domain-containing protein</fullName>
    </recommendedName>
</protein>
<keyword evidence="2 4" id="KW-0863">Zinc-finger</keyword>
<evidence type="ECO:0000256" key="3">
    <source>
        <dbReference type="ARBA" id="ARBA00022833"/>
    </source>
</evidence>
<dbReference type="PROSITE" id="PS50865">
    <property type="entry name" value="ZF_MYND_2"/>
    <property type="match status" value="1"/>
</dbReference>
<name>E9G4H6_DAPPU</name>
<evidence type="ECO:0000313" key="6">
    <source>
        <dbReference type="EMBL" id="EFX85304.1"/>
    </source>
</evidence>
<dbReference type="PhylomeDB" id="E9G4H6"/>
<keyword evidence="3" id="KW-0862">Zinc</keyword>
<dbReference type="PANTHER" id="PTHR10237:SF14">
    <property type="entry name" value="MYND-TYPE DOMAIN-CONTAINING PROTEIN"/>
    <property type="match status" value="1"/>
</dbReference>
<dbReference type="SUPFAM" id="SSF144232">
    <property type="entry name" value="HIT/MYND zinc finger-like"/>
    <property type="match status" value="1"/>
</dbReference>
<evidence type="ECO:0000256" key="2">
    <source>
        <dbReference type="ARBA" id="ARBA00022771"/>
    </source>
</evidence>
<evidence type="ECO:0000313" key="7">
    <source>
        <dbReference type="Proteomes" id="UP000000305"/>
    </source>
</evidence>
<dbReference type="PROSITE" id="PS01360">
    <property type="entry name" value="ZF_MYND_1"/>
    <property type="match status" value="1"/>
</dbReference>
<dbReference type="HOGENOM" id="CLU_2690304_0_0_1"/>
<dbReference type="GO" id="GO:0008270">
    <property type="term" value="F:zinc ion binding"/>
    <property type="evidence" value="ECO:0007669"/>
    <property type="project" value="UniProtKB-KW"/>
</dbReference>
<dbReference type="InterPro" id="IPR002893">
    <property type="entry name" value="Znf_MYND"/>
</dbReference>
<dbReference type="KEGG" id="dpx:DAPPUDRAFT_314032"/>
<dbReference type="InParanoid" id="E9G4H6"/>
<gene>
    <name evidence="6" type="ORF">DAPPUDRAFT_314032</name>
</gene>
<dbReference type="Pfam" id="PF01753">
    <property type="entry name" value="zf-MYND"/>
    <property type="match status" value="1"/>
</dbReference>
<keyword evidence="1" id="KW-0479">Metal-binding</keyword>
<evidence type="ECO:0000259" key="5">
    <source>
        <dbReference type="PROSITE" id="PS50865"/>
    </source>
</evidence>
<dbReference type="OrthoDB" id="432970at2759"/>
<dbReference type="Gene3D" id="6.10.140.2220">
    <property type="match status" value="1"/>
</dbReference>
<reference evidence="6 7" key="1">
    <citation type="journal article" date="2011" name="Science">
        <title>The ecoresponsive genome of Daphnia pulex.</title>
        <authorList>
            <person name="Colbourne J.K."/>
            <person name="Pfrender M.E."/>
            <person name="Gilbert D."/>
            <person name="Thomas W.K."/>
            <person name="Tucker A."/>
            <person name="Oakley T.H."/>
            <person name="Tokishita S."/>
            <person name="Aerts A."/>
            <person name="Arnold G.J."/>
            <person name="Basu M.K."/>
            <person name="Bauer D.J."/>
            <person name="Caceres C.E."/>
            <person name="Carmel L."/>
            <person name="Casola C."/>
            <person name="Choi J.H."/>
            <person name="Detter J.C."/>
            <person name="Dong Q."/>
            <person name="Dusheyko S."/>
            <person name="Eads B.D."/>
            <person name="Frohlich T."/>
            <person name="Geiler-Samerotte K.A."/>
            <person name="Gerlach D."/>
            <person name="Hatcher P."/>
            <person name="Jogdeo S."/>
            <person name="Krijgsveld J."/>
            <person name="Kriventseva E.V."/>
            <person name="Kultz D."/>
            <person name="Laforsch C."/>
            <person name="Lindquist E."/>
            <person name="Lopez J."/>
            <person name="Manak J.R."/>
            <person name="Muller J."/>
            <person name="Pangilinan J."/>
            <person name="Patwardhan R.P."/>
            <person name="Pitluck S."/>
            <person name="Pritham E.J."/>
            <person name="Rechtsteiner A."/>
            <person name="Rho M."/>
            <person name="Rogozin I.B."/>
            <person name="Sakarya O."/>
            <person name="Salamov A."/>
            <person name="Schaack S."/>
            <person name="Shapiro H."/>
            <person name="Shiga Y."/>
            <person name="Skalitzky C."/>
            <person name="Smith Z."/>
            <person name="Souvorov A."/>
            <person name="Sung W."/>
            <person name="Tang Z."/>
            <person name="Tsuchiya D."/>
            <person name="Tu H."/>
            <person name="Vos H."/>
            <person name="Wang M."/>
            <person name="Wolf Y.I."/>
            <person name="Yamagata H."/>
            <person name="Yamada T."/>
            <person name="Ye Y."/>
            <person name="Shaw J.R."/>
            <person name="Andrews J."/>
            <person name="Crease T.J."/>
            <person name="Tang H."/>
            <person name="Lucas S.M."/>
            <person name="Robertson H.M."/>
            <person name="Bork P."/>
            <person name="Koonin E.V."/>
            <person name="Zdobnov E.M."/>
            <person name="Grigoriev I.V."/>
            <person name="Lynch M."/>
            <person name="Boore J.L."/>
        </authorList>
    </citation>
    <scope>NUCLEOTIDE SEQUENCE [LARGE SCALE GENOMIC DNA]</scope>
</reference>
<dbReference type="PANTHER" id="PTHR10237">
    <property type="entry name" value="DEFORMED EPIDERMAL AUTOREGULATORY FACTOR 1 HOMOLOG SUPPRESSIN"/>
    <property type="match status" value="1"/>
</dbReference>
<dbReference type="InterPro" id="IPR024119">
    <property type="entry name" value="TF_DEAF-1"/>
</dbReference>
<organism evidence="6 7">
    <name type="scientific">Daphnia pulex</name>
    <name type="common">Water flea</name>
    <dbReference type="NCBI Taxonomy" id="6669"/>
    <lineage>
        <taxon>Eukaryota</taxon>
        <taxon>Metazoa</taxon>
        <taxon>Ecdysozoa</taxon>
        <taxon>Arthropoda</taxon>
        <taxon>Crustacea</taxon>
        <taxon>Branchiopoda</taxon>
        <taxon>Diplostraca</taxon>
        <taxon>Cladocera</taxon>
        <taxon>Anomopoda</taxon>
        <taxon>Daphniidae</taxon>
        <taxon>Daphnia</taxon>
    </lineage>
</organism>
<sequence>MSWDSASCKLAFSEGSGQKELKMIEYVVAEGRCANCKKTSPNLKLCSRCLSISYCCKECQRSDWSNHKTVCQKK</sequence>
<dbReference type="EMBL" id="GL732532">
    <property type="protein sequence ID" value="EFX85304.1"/>
    <property type="molecule type" value="Genomic_DNA"/>
</dbReference>
<dbReference type="AlphaFoldDB" id="E9G4H6"/>
<dbReference type="Proteomes" id="UP000000305">
    <property type="component" value="Unassembled WGS sequence"/>
</dbReference>